<reference evidence="2" key="1">
    <citation type="submission" date="2022-11" db="UniProtKB">
        <authorList>
            <consortium name="WormBaseParasite"/>
        </authorList>
    </citation>
    <scope>IDENTIFICATION</scope>
</reference>
<keyword evidence="1" id="KW-1185">Reference proteome</keyword>
<evidence type="ECO:0000313" key="1">
    <source>
        <dbReference type="Proteomes" id="UP000887565"/>
    </source>
</evidence>
<organism evidence="1 2">
    <name type="scientific">Romanomermis culicivorax</name>
    <name type="common">Nematode worm</name>
    <dbReference type="NCBI Taxonomy" id="13658"/>
    <lineage>
        <taxon>Eukaryota</taxon>
        <taxon>Metazoa</taxon>
        <taxon>Ecdysozoa</taxon>
        <taxon>Nematoda</taxon>
        <taxon>Enoplea</taxon>
        <taxon>Dorylaimia</taxon>
        <taxon>Mermithida</taxon>
        <taxon>Mermithoidea</taxon>
        <taxon>Mermithidae</taxon>
        <taxon>Romanomermis</taxon>
    </lineage>
</organism>
<name>A0A915LAJ3_ROMCU</name>
<dbReference type="WBParaSite" id="nRc.2.0.1.t48145-RA">
    <property type="protein sequence ID" value="nRc.2.0.1.t48145-RA"/>
    <property type="gene ID" value="nRc.2.0.1.g48145"/>
</dbReference>
<protein>
    <submittedName>
        <fullName evidence="2">Uncharacterized protein</fullName>
    </submittedName>
</protein>
<accession>A0A915LAJ3</accession>
<dbReference type="AlphaFoldDB" id="A0A915LAJ3"/>
<dbReference type="Proteomes" id="UP000887565">
    <property type="component" value="Unplaced"/>
</dbReference>
<sequence>MNVEQFHINPNFVLNFDLILPHICRRNVAYDQSGSLFVSNDCLSTILNDGLFVEGPLSNSALNSLGTAFASSEAKGIFVSMLKALTVDFFTSNESSSSVCNEVEVSAPDFFNGGSFASNREISISVSGSCSIISPPMLVNALDFSTVFIGISSS</sequence>
<proteinExistence type="predicted"/>
<evidence type="ECO:0000313" key="2">
    <source>
        <dbReference type="WBParaSite" id="nRc.2.0.1.t48145-RA"/>
    </source>
</evidence>